<evidence type="ECO:0000256" key="1">
    <source>
        <dbReference type="SAM" id="Phobius"/>
    </source>
</evidence>
<organism evidence="2 3">
    <name type="scientific">Anser brachyrhynchus</name>
    <name type="common">Pink-footed goose</name>
    <dbReference type="NCBI Taxonomy" id="132585"/>
    <lineage>
        <taxon>Eukaryota</taxon>
        <taxon>Metazoa</taxon>
        <taxon>Chordata</taxon>
        <taxon>Craniata</taxon>
        <taxon>Vertebrata</taxon>
        <taxon>Euteleostomi</taxon>
        <taxon>Archelosauria</taxon>
        <taxon>Archosauria</taxon>
        <taxon>Dinosauria</taxon>
        <taxon>Saurischia</taxon>
        <taxon>Theropoda</taxon>
        <taxon>Coelurosauria</taxon>
        <taxon>Aves</taxon>
        <taxon>Neognathae</taxon>
        <taxon>Galloanserae</taxon>
        <taxon>Anseriformes</taxon>
        <taxon>Anatidae</taxon>
        <taxon>Anserinae</taxon>
        <taxon>Anser</taxon>
    </lineage>
</organism>
<proteinExistence type="predicted"/>
<keyword evidence="3" id="KW-1185">Reference proteome</keyword>
<keyword evidence="1" id="KW-0472">Membrane</keyword>
<dbReference type="Ensembl" id="ENSABRT00000028980.1">
    <property type="protein sequence ID" value="ENSABRP00000020606.1"/>
    <property type="gene ID" value="ENSABRG00000017538.1"/>
</dbReference>
<protein>
    <submittedName>
        <fullName evidence="2">Uncharacterized protein</fullName>
    </submittedName>
</protein>
<evidence type="ECO:0000313" key="2">
    <source>
        <dbReference type="Ensembl" id="ENSABRP00000020606.1"/>
    </source>
</evidence>
<feature type="transmembrane region" description="Helical" evidence="1">
    <location>
        <begin position="61"/>
        <end position="81"/>
    </location>
</feature>
<accession>A0A8B9CIP3</accession>
<keyword evidence="1" id="KW-0812">Transmembrane</keyword>
<sequence>MLKGVVASKNCNLTQVKIDEVLCLVCYIAAKVSANNAVPSWVVFLVKFLKKQKRGVKAKKAHMKIVLSTNSLLVLILLHVLGHVRILDDSLSVRHGWPPASSDLGCSISLGQRRQEAT</sequence>
<dbReference type="AlphaFoldDB" id="A0A8B9CIP3"/>
<dbReference type="PANTHER" id="PTHR48424:SF2">
    <property type="entry name" value="DYNEIN LIGHT CHAIN"/>
    <property type="match status" value="1"/>
</dbReference>
<dbReference type="Proteomes" id="UP000694426">
    <property type="component" value="Unplaced"/>
</dbReference>
<dbReference type="GeneTree" id="ENSGT00960000188608"/>
<reference evidence="2" key="2">
    <citation type="submission" date="2025-09" db="UniProtKB">
        <authorList>
            <consortium name="Ensembl"/>
        </authorList>
    </citation>
    <scope>IDENTIFICATION</scope>
</reference>
<name>A0A8B9CIP3_9AVES</name>
<keyword evidence="1" id="KW-1133">Transmembrane helix</keyword>
<dbReference type="PANTHER" id="PTHR48424">
    <property type="entry name" value="DYNEIN LIGHT CHAIN-RELATED"/>
    <property type="match status" value="1"/>
</dbReference>
<evidence type="ECO:0000313" key="3">
    <source>
        <dbReference type="Proteomes" id="UP000694426"/>
    </source>
</evidence>
<reference evidence="2" key="1">
    <citation type="submission" date="2025-08" db="UniProtKB">
        <authorList>
            <consortium name="Ensembl"/>
        </authorList>
    </citation>
    <scope>IDENTIFICATION</scope>
</reference>